<dbReference type="GO" id="GO:0005654">
    <property type="term" value="C:nucleoplasm"/>
    <property type="evidence" value="ECO:0007669"/>
    <property type="project" value="TreeGrafter"/>
</dbReference>
<dbReference type="VEuPathDB" id="FungiDB:SPRG_06017"/>
<evidence type="ECO:0000259" key="9">
    <source>
        <dbReference type="PROSITE" id="PS50102"/>
    </source>
</evidence>
<dbReference type="GeneID" id="24128383"/>
<sequence>MTDTTSARPIARLAASTTGASRNVLIIDGQYASIGARGLAGGKIDFKLLRSELEALVGAEFSECWYFDHEPISSKSAYQSQNPFISALKLAPPLGPQFQVKMYAMKKYKCHCPSCGHNFTQHVQKGVDNGLATKMLSLAYEDMADRIVLFAGDGDFYDTLDLVKNVRRKDLWVVGYRDSVSADLQQLASKVVWMESLPNITLAAAAPTARRGAPSPRGAPVPPVTPHTVHVGKLPGATTEAILLEAFEYCGPMLSMRLHADRGFCFIDFPTTDAADLAKQRASETAEASRAVAKRPHPVEPSALQRKKQKKKATKTMTSRVSVHGLVPGTTERDVRALFGPFGAIDDVQLESGQSPARSCYITFQDEASVAMAKVLNGSRRHDLVLRVETAKLPKAPSRARQKTGAIHETPDHIVDLVDTVGDDPSAPSHAPPSRSGWNTLNHEVINLCVSDDDDADDQDTDDDSDF</sequence>
<dbReference type="Proteomes" id="UP000030745">
    <property type="component" value="Unassembled WGS sequence"/>
</dbReference>
<dbReference type="Pfam" id="PF01936">
    <property type="entry name" value="NYN"/>
    <property type="match status" value="1"/>
</dbReference>
<evidence type="ECO:0000256" key="2">
    <source>
        <dbReference type="ARBA" id="ARBA00022152"/>
    </source>
</evidence>
<evidence type="ECO:0000256" key="4">
    <source>
        <dbReference type="ARBA" id="ARBA00023140"/>
    </source>
</evidence>
<dbReference type="PANTHER" id="PTHR32343:SF22">
    <property type="entry name" value="LD29830P"/>
    <property type="match status" value="1"/>
</dbReference>
<keyword evidence="4" id="KW-0576">Peroxisome</keyword>
<feature type="compositionally biased region" description="Low complexity" evidence="8">
    <location>
        <begin position="425"/>
        <end position="436"/>
    </location>
</feature>
<dbReference type="GO" id="GO:0005777">
    <property type="term" value="C:peroxisome"/>
    <property type="evidence" value="ECO:0007669"/>
    <property type="project" value="UniProtKB-SubCell"/>
</dbReference>
<name>A0A067CG35_SAPPC</name>
<dbReference type="InterPro" id="IPR035979">
    <property type="entry name" value="RBD_domain_sf"/>
</dbReference>
<feature type="compositionally biased region" description="Basic residues" evidence="8">
    <location>
        <begin position="305"/>
        <end position="314"/>
    </location>
</feature>
<dbReference type="RefSeq" id="XP_012199975.1">
    <property type="nucleotide sequence ID" value="XM_012344585.1"/>
</dbReference>
<evidence type="ECO:0000256" key="6">
    <source>
        <dbReference type="ARBA" id="ARBA00030116"/>
    </source>
</evidence>
<dbReference type="Gene3D" id="3.40.50.1010">
    <property type="entry name" value="5'-nuclease"/>
    <property type="match status" value="1"/>
</dbReference>
<keyword evidence="5" id="KW-0469">Meiosis</keyword>
<dbReference type="OMA" id="FDHEPIS"/>
<comment type="subcellular location">
    <subcellularLocation>
        <location evidence="1">Peroxisome</location>
    </subcellularLocation>
</comment>
<dbReference type="Pfam" id="PF00076">
    <property type="entry name" value="RRM_1"/>
    <property type="match status" value="2"/>
</dbReference>
<dbReference type="InterPro" id="IPR012677">
    <property type="entry name" value="Nucleotide-bd_a/b_plait_sf"/>
</dbReference>
<dbReference type="PROSITE" id="PS50102">
    <property type="entry name" value="RRM"/>
    <property type="match status" value="2"/>
</dbReference>
<dbReference type="KEGG" id="spar:SPRG_06017"/>
<evidence type="ECO:0000256" key="7">
    <source>
        <dbReference type="PROSITE-ProRule" id="PRU00176"/>
    </source>
</evidence>
<reference evidence="10 11" key="1">
    <citation type="journal article" date="2013" name="PLoS Genet.">
        <title>Distinctive expansion of potential virulence genes in the genome of the oomycete fish pathogen Saprolegnia parasitica.</title>
        <authorList>
            <person name="Jiang R.H."/>
            <person name="de Bruijn I."/>
            <person name="Haas B.J."/>
            <person name="Belmonte R."/>
            <person name="Lobach L."/>
            <person name="Christie J."/>
            <person name="van den Ackerveken G."/>
            <person name="Bottin A."/>
            <person name="Bulone V."/>
            <person name="Diaz-Moreno S.M."/>
            <person name="Dumas B."/>
            <person name="Fan L."/>
            <person name="Gaulin E."/>
            <person name="Govers F."/>
            <person name="Grenville-Briggs L.J."/>
            <person name="Horner N.R."/>
            <person name="Levin J.Z."/>
            <person name="Mammella M."/>
            <person name="Meijer H.J."/>
            <person name="Morris P."/>
            <person name="Nusbaum C."/>
            <person name="Oome S."/>
            <person name="Phillips A.J."/>
            <person name="van Rooyen D."/>
            <person name="Rzeszutek E."/>
            <person name="Saraiva M."/>
            <person name="Secombes C.J."/>
            <person name="Seidl M.F."/>
            <person name="Snel B."/>
            <person name="Stassen J.H."/>
            <person name="Sykes S."/>
            <person name="Tripathy S."/>
            <person name="van den Berg H."/>
            <person name="Vega-Arreguin J.C."/>
            <person name="Wawra S."/>
            <person name="Young S.K."/>
            <person name="Zeng Q."/>
            <person name="Dieguez-Uribeondo J."/>
            <person name="Russ C."/>
            <person name="Tyler B.M."/>
            <person name="van West P."/>
        </authorList>
    </citation>
    <scope>NUCLEOTIDE SEQUENCE [LARGE SCALE GENOMIC DNA]</scope>
    <source>
        <strain evidence="10 11">CBS 223.65</strain>
    </source>
</reference>
<dbReference type="AlphaFoldDB" id="A0A067CG35"/>
<proteinExistence type="predicted"/>
<feature type="domain" description="RRM" evidence="9">
    <location>
        <begin position="227"/>
        <end position="304"/>
    </location>
</feature>
<keyword evidence="7" id="KW-0694">RNA-binding</keyword>
<organism evidence="10 11">
    <name type="scientific">Saprolegnia parasitica (strain CBS 223.65)</name>
    <dbReference type="NCBI Taxonomy" id="695850"/>
    <lineage>
        <taxon>Eukaryota</taxon>
        <taxon>Sar</taxon>
        <taxon>Stramenopiles</taxon>
        <taxon>Oomycota</taxon>
        <taxon>Saprolegniomycetes</taxon>
        <taxon>Saprolegniales</taxon>
        <taxon>Saprolegniaceae</taxon>
        <taxon>Saprolegnia</taxon>
    </lineage>
</organism>
<evidence type="ECO:0000256" key="1">
    <source>
        <dbReference type="ARBA" id="ARBA00004275"/>
    </source>
</evidence>
<evidence type="ECO:0000256" key="3">
    <source>
        <dbReference type="ARBA" id="ARBA00022943"/>
    </source>
</evidence>
<keyword evidence="11" id="KW-1185">Reference proteome</keyword>
<dbReference type="GO" id="GO:0051321">
    <property type="term" value="P:meiotic cell cycle"/>
    <property type="evidence" value="ECO:0007669"/>
    <property type="project" value="UniProtKB-KW"/>
</dbReference>
<dbReference type="CDD" id="cd00590">
    <property type="entry name" value="RRM_SF"/>
    <property type="match status" value="2"/>
</dbReference>
<dbReference type="InterPro" id="IPR021139">
    <property type="entry name" value="NYN"/>
</dbReference>
<dbReference type="OrthoDB" id="439808at2759"/>
<feature type="region of interest" description="Disordered" evidence="8">
    <location>
        <begin position="420"/>
        <end position="439"/>
    </location>
</feature>
<protein>
    <recommendedName>
        <fullName evidence="2">Meiosis regulator and mRNA stability factor 1</fullName>
    </recommendedName>
    <alternativeName>
        <fullName evidence="6">Limkain-b1</fullName>
    </alternativeName>
</protein>
<dbReference type="SMART" id="SM00360">
    <property type="entry name" value="RRM"/>
    <property type="match status" value="2"/>
</dbReference>
<dbReference type="SUPFAM" id="SSF54928">
    <property type="entry name" value="RNA-binding domain, RBD"/>
    <property type="match status" value="2"/>
</dbReference>
<dbReference type="PANTHER" id="PTHR32343">
    <property type="entry name" value="SERINE/ARGININE-RICH SPLICING FACTOR"/>
    <property type="match status" value="1"/>
</dbReference>
<feature type="region of interest" description="Disordered" evidence="8">
    <location>
        <begin position="280"/>
        <end position="321"/>
    </location>
</feature>
<keyword evidence="3" id="KW-0896">Oogenesis</keyword>
<evidence type="ECO:0000313" key="10">
    <source>
        <dbReference type="EMBL" id="KDO29478.1"/>
    </source>
</evidence>
<dbReference type="STRING" id="695850.A0A067CG35"/>
<feature type="domain" description="RRM" evidence="9">
    <location>
        <begin position="319"/>
        <end position="393"/>
    </location>
</feature>
<dbReference type="GO" id="GO:0004540">
    <property type="term" value="F:RNA nuclease activity"/>
    <property type="evidence" value="ECO:0007669"/>
    <property type="project" value="InterPro"/>
</dbReference>
<gene>
    <name evidence="10" type="ORF">SPRG_06017</name>
</gene>
<evidence type="ECO:0000256" key="8">
    <source>
        <dbReference type="SAM" id="MobiDB-lite"/>
    </source>
</evidence>
<evidence type="ECO:0000313" key="11">
    <source>
        <dbReference type="Proteomes" id="UP000030745"/>
    </source>
</evidence>
<evidence type="ECO:0000256" key="5">
    <source>
        <dbReference type="ARBA" id="ARBA00023254"/>
    </source>
</evidence>
<dbReference type="Gene3D" id="3.30.70.330">
    <property type="match status" value="2"/>
</dbReference>
<keyword evidence="3" id="KW-0221">Differentiation</keyword>
<dbReference type="GO" id="GO:0003723">
    <property type="term" value="F:RNA binding"/>
    <property type="evidence" value="ECO:0007669"/>
    <property type="project" value="UniProtKB-UniRule"/>
</dbReference>
<dbReference type="InterPro" id="IPR000504">
    <property type="entry name" value="RRM_dom"/>
</dbReference>
<accession>A0A067CG35</accession>
<dbReference type="EMBL" id="KK583206">
    <property type="protein sequence ID" value="KDO29478.1"/>
    <property type="molecule type" value="Genomic_DNA"/>
</dbReference>